<feature type="region of interest" description="Disordered" evidence="1">
    <location>
        <begin position="67"/>
        <end position="88"/>
    </location>
</feature>
<evidence type="ECO:0008006" key="4">
    <source>
        <dbReference type="Google" id="ProtNLM"/>
    </source>
</evidence>
<proteinExistence type="predicted"/>
<evidence type="ECO:0000313" key="3">
    <source>
        <dbReference type="Proteomes" id="UP001370490"/>
    </source>
</evidence>
<evidence type="ECO:0000256" key="1">
    <source>
        <dbReference type="SAM" id="MobiDB-lite"/>
    </source>
</evidence>
<organism evidence="2 3">
    <name type="scientific">Dillenia turbinata</name>
    <dbReference type="NCBI Taxonomy" id="194707"/>
    <lineage>
        <taxon>Eukaryota</taxon>
        <taxon>Viridiplantae</taxon>
        <taxon>Streptophyta</taxon>
        <taxon>Embryophyta</taxon>
        <taxon>Tracheophyta</taxon>
        <taxon>Spermatophyta</taxon>
        <taxon>Magnoliopsida</taxon>
        <taxon>eudicotyledons</taxon>
        <taxon>Gunneridae</taxon>
        <taxon>Pentapetalae</taxon>
        <taxon>Dilleniales</taxon>
        <taxon>Dilleniaceae</taxon>
        <taxon>Dillenia</taxon>
    </lineage>
</organism>
<dbReference type="Gene3D" id="3.30.70.100">
    <property type="match status" value="1"/>
</dbReference>
<dbReference type="Proteomes" id="UP001370490">
    <property type="component" value="Unassembled WGS sequence"/>
</dbReference>
<protein>
    <recommendedName>
        <fullName evidence="4">HMA domain-containing protein</fullName>
    </recommendedName>
</protein>
<accession>A0AAN8VBS1</accession>
<evidence type="ECO:0000313" key="2">
    <source>
        <dbReference type="EMBL" id="KAK6924402.1"/>
    </source>
</evidence>
<name>A0AAN8VBS1_9MAGN</name>
<reference evidence="2 3" key="1">
    <citation type="submission" date="2023-12" db="EMBL/GenBank/DDBJ databases">
        <title>A high-quality genome assembly for Dillenia turbinata (Dilleniales).</title>
        <authorList>
            <person name="Chanderbali A."/>
        </authorList>
    </citation>
    <scope>NUCLEOTIDE SEQUENCE [LARGE SCALE GENOMIC DNA]</scope>
    <source>
        <strain evidence="2">LSX21</strain>
        <tissue evidence="2">Leaf</tissue>
    </source>
</reference>
<keyword evidence="3" id="KW-1185">Reference proteome</keyword>
<dbReference type="AlphaFoldDB" id="A0AAN8VBS1"/>
<feature type="compositionally biased region" description="Basic residues" evidence="1">
    <location>
        <begin position="73"/>
        <end position="88"/>
    </location>
</feature>
<gene>
    <name evidence="2" type="ORF">RJ641_010602</name>
</gene>
<dbReference type="EMBL" id="JBAMMX010000017">
    <property type="protein sequence ID" value="KAK6924402.1"/>
    <property type="molecule type" value="Genomic_DNA"/>
</dbReference>
<comment type="caution">
    <text evidence="2">The sequence shown here is derived from an EMBL/GenBank/DDBJ whole genome shotgun (WGS) entry which is preliminary data.</text>
</comment>
<sequence length="126" mass="14057">MVQTVLKVDVSCLKCKKQLLKSISQLIGVDKIEVDAAKGASRSRPIRDHNAIEESRKFVDVLVLGPHLSTQSKRPKRSPRGKGPLKRSLKFITLKPAHFGGRRLSSTWLAEKNSIIHAPFLAHPIF</sequence>